<feature type="transmembrane region" description="Helical" evidence="10">
    <location>
        <begin position="160"/>
        <end position="180"/>
    </location>
</feature>
<dbReference type="PRINTS" id="PR01036">
    <property type="entry name" value="TCRTETB"/>
</dbReference>
<dbReference type="InterPro" id="IPR011701">
    <property type="entry name" value="MFS"/>
</dbReference>
<keyword evidence="4 10" id="KW-1133">Transmembrane helix</keyword>
<sequence length="595" mass="64755">MTATTDFADSSNATAPNVQPHDINKNVDVQRTMSHPDIENEKGSQTTTKEAAETVSVSEKRRTKLETTLIMSALCVSLFLAALDTTIVATAVPTIVDHFNSSVGYIWVGSAYLIGNAAVVPVWGKISDVFGRKQTLLVTVSVFLLGSLLCALSQSMTMLIAARAIQGVGGGGTILLPNICVSDLFPLHKRSIYFGMLSSVWAVSSAVGPVVGGIFTTRVSWRWCFYINLPFGGLALTTLTFFLKLHNPRTPIRQGLAAIDWIGNMLVVGGTLMILIALQFGGVQYAWNSATVICLLVFGLITVGLFCLYESRVAKYPVIPPRIFRYRNSISAYSLSVMHAMAFLGGTYWLPLYFQSVLGANSLMSGVYLLPYVVSSSLASIGAGFIIKKTGNFRLPIAIGLFVNTIGLGLMTYLGDRPHWDRIIIFQIIAGLGSSPNFQAPLIAIQTNIEPRDIGAATSSYSFARQIGTTISVTIGGVVFDNVMNSQRGHLASVLGPQVAGEFSGEEASASVQKIKDLPADDVQTVRTAYWNAMQKMFILYTCVTFTGFLISFWIKQTTLSKEHTEHKTGLQSLKMEDRQRNKKPDEERPGHDLK</sequence>
<dbReference type="Gene3D" id="1.20.1250.20">
    <property type="entry name" value="MFS general substrate transporter like domains"/>
    <property type="match status" value="1"/>
</dbReference>
<feature type="transmembrane region" description="Helical" evidence="10">
    <location>
        <begin position="255"/>
        <end position="280"/>
    </location>
</feature>
<feature type="transmembrane region" description="Helical" evidence="10">
    <location>
        <begin position="286"/>
        <end position="309"/>
    </location>
</feature>
<name>A0A225ASS4_TALAT</name>
<evidence type="ECO:0000256" key="7">
    <source>
        <dbReference type="ARBA" id="ARBA00069956"/>
    </source>
</evidence>
<dbReference type="Proteomes" id="UP000214365">
    <property type="component" value="Unassembled WGS sequence"/>
</dbReference>
<evidence type="ECO:0000256" key="3">
    <source>
        <dbReference type="ARBA" id="ARBA00022692"/>
    </source>
</evidence>
<comment type="function">
    <text evidence="6">Efflux pump; part of the gene cluster that mediates the biosynthesis of dothistromin (DOTH), a polyketide toxin very similar in structure to the aflatoxin precursor, versicolorin B. One function of dotC may be to transport early-stage dothistromin biosynthetic intermediates from the cytoplasm into vacuoles, thereby affecting the rate of dothistromin production.</text>
</comment>
<dbReference type="PROSITE" id="PS50850">
    <property type="entry name" value="MFS"/>
    <property type="match status" value="1"/>
</dbReference>
<comment type="subcellular location">
    <subcellularLocation>
        <location evidence="1">Vacuole membrane</location>
        <topology evidence="1">Multi-pass membrane protein</topology>
    </subcellularLocation>
</comment>
<dbReference type="InterPro" id="IPR020846">
    <property type="entry name" value="MFS_dom"/>
</dbReference>
<evidence type="ECO:0000259" key="11">
    <source>
        <dbReference type="PROSITE" id="PS50850"/>
    </source>
</evidence>
<dbReference type="CDD" id="cd17502">
    <property type="entry name" value="MFS_Azr1_MDR_like"/>
    <property type="match status" value="1"/>
</dbReference>
<dbReference type="Pfam" id="PF07690">
    <property type="entry name" value="MFS_1"/>
    <property type="match status" value="1"/>
</dbReference>
<evidence type="ECO:0000256" key="1">
    <source>
        <dbReference type="ARBA" id="ARBA00004128"/>
    </source>
</evidence>
<feature type="region of interest" description="Disordered" evidence="9">
    <location>
        <begin position="566"/>
        <end position="595"/>
    </location>
</feature>
<accession>A0A225ASS4</accession>
<dbReference type="InterPro" id="IPR036259">
    <property type="entry name" value="MFS_trans_sf"/>
</dbReference>
<dbReference type="GO" id="GO:0022857">
    <property type="term" value="F:transmembrane transporter activity"/>
    <property type="evidence" value="ECO:0007669"/>
    <property type="project" value="InterPro"/>
</dbReference>
<keyword evidence="5 10" id="KW-0472">Membrane</keyword>
<feature type="transmembrane region" description="Helical" evidence="10">
    <location>
        <begin position="192"/>
        <end position="214"/>
    </location>
</feature>
<feature type="domain" description="Major facilitator superfamily (MFS) profile" evidence="11">
    <location>
        <begin position="70"/>
        <end position="560"/>
    </location>
</feature>
<evidence type="ECO:0000313" key="12">
    <source>
        <dbReference type="EMBL" id="OKL58006.1"/>
    </source>
</evidence>
<keyword evidence="3 10" id="KW-0812">Transmembrane</keyword>
<feature type="region of interest" description="Disordered" evidence="9">
    <location>
        <begin position="1"/>
        <end position="21"/>
    </location>
</feature>
<comment type="similarity">
    <text evidence="2">Belongs to the major facilitator superfamily. TCR/Tet family.</text>
</comment>
<protein>
    <recommendedName>
        <fullName evidence="7">Efflux pump dotC</fullName>
    </recommendedName>
    <alternativeName>
        <fullName evidence="8">Dothistromin biosynthesis protein C</fullName>
    </alternativeName>
</protein>
<dbReference type="OrthoDB" id="3934656at2759"/>
<reference evidence="12 13" key="1">
    <citation type="submission" date="2015-06" db="EMBL/GenBank/DDBJ databases">
        <title>Talaromyces atroroseus IBT 11181 draft genome.</title>
        <authorList>
            <person name="Rasmussen K.B."/>
            <person name="Rasmussen S."/>
            <person name="Petersen B."/>
            <person name="Sicheritz-Ponten T."/>
            <person name="Mortensen U.H."/>
            <person name="Thrane U."/>
        </authorList>
    </citation>
    <scope>NUCLEOTIDE SEQUENCE [LARGE SCALE GENOMIC DNA]</scope>
    <source>
        <strain evidence="12 13">IBT 11181</strain>
    </source>
</reference>
<feature type="transmembrane region" description="Helical" evidence="10">
    <location>
        <begin position="104"/>
        <end position="123"/>
    </location>
</feature>
<dbReference type="FunFam" id="1.20.1720.10:FF:000014">
    <property type="entry name" value="MFS drug transporter, putative"/>
    <property type="match status" value="1"/>
</dbReference>
<dbReference type="EMBL" id="LFMY01000010">
    <property type="protein sequence ID" value="OKL58006.1"/>
    <property type="molecule type" value="Genomic_DNA"/>
</dbReference>
<keyword evidence="13" id="KW-1185">Reference proteome</keyword>
<feature type="transmembrane region" description="Helical" evidence="10">
    <location>
        <begin position="538"/>
        <end position="555"/>
    </location>
</feature>
<organism evidence="12 13">
    <name type="scientific">Talaromyces atroroseus</name>
    <dbReference type="NCBI Taxonomy" id="1441469"/>
    <lineage>
        <taxon>Eukaryota</taxon>
        <taxon>Fungi</taxon>
        <taxon>Dikarya</taxon>
        <taxon>Ascomycota</taxon>
        <taxon>Pezizomycotina</taxon>
        <taxon>Eurotiomycetes</taxon>
        <taxon>Eurotiomycetidae</taxon>
        <taxon>Eurotiales</taxon>
        <taxon>Trichocomaceae</taxon>
        <taxon>Talaromyces</taxon>
        <taxon>Talaromyces sect. Trachyspermi</taxon>
    </lineage>
</organism>
<gene>
    <name evidence="12" type="ORF">UA08_06692</name>
</gene>
<feature type="transmembrane region" description="Helical" evidence="10">
    <location>
        <begin position="330"/>
        <end position="349"/>
    </location>
</feature>
<evidence type="ECO:0000256" key="8">
    <source>
        <dbReference type="ARBA" id="ARBA00083178"/>
    </source>
</evidence>
<feature type="transmembrane region" description="Helical" evidence="10">
    <location>
        <begin position="135"/>
        <end position="154"/>
    </location>
</feature>
<feature type="compositionally biased region" description="Polar residues" evidence="9">
    <location>
        <begin position="1"/>
        <end position="17"/>
    </location>
</feature>
<dbReference type="FunFam" id="1.20.1250.20:FF:000196">
    <property type="entry name" value="MFS toxin efflux pump (AflT)"/>
    <property type="match status" value="1"/>
</dbReference>
<evidence type="ECO:0000256" key="10">
    <source>
        <dbReference type="SAM" id="Phobius"/>
    </source>
</evidence>
<evidence type="ECO:0000256" key="9">
    <source>
        <dbReference type="SAM" id="MobiDB-lite"/>
    </source>
</evidence>
<dbReference type="RefSeq" id="XP_020118127.1">
    <property type="nucleotide sequence ID" value="XM_020268997.1"/>
</dbReference>
<comment type="caution">
    <text evidence="12">The sequence shown here is derived from an EMBL/GenBank/DDBJ whole genome shotgun (WGS) entry which is preliminary data.</text>
</comment>
<evidence type="ECO:0000313" key="13">
    <source>
        <dbReference type="Proteomes" id="UP000214365"/>
    </source>
</evidence>
<feature type="transmembrane region" description="Helical" evidence="10">
    <location>
        <begin position="394"/>
        <end position="414"/>
    </location>
</feature>
<evidence type="ECO:0000256" key="6">
    <source>
        <dbReference type="ARBA" id="ARBA00057269"/>
    </source>
</evidence>
<dbReference type="PANTHER" id="PTHR23501">
    <property type="entry name" value="MAJOR FACILITATOR SUPERFAMILY"/>
    <property type="match status" value="1"/>
</dbReference>
<evidence type="ECO:0000256" key="2">
    <source>
        <dbReference type="ARBA" id="ARBA00007520"/>
    </source>
</evidence>
<dbReference type="AlphaFoldDB" id="A0A225ASS4"/>
<evidence type="ECO:0000256" key="5">
    <source>
        <dbReference type="ARBA" id="ARBA00023136"/>
    </source>
</evidence>
<dbReference type="GO" id="GO:0005774">
    <property type="term" value="C:vacuolar membrane"/>
    <property type="evidence" value="ECO:0007669"/>
    <property type="project" value="UniProtKB-SubCell"/>
</dbReference>
<feature type="transmembrane region" description="Helical" evidence="10">
    <location>
        <begin position="220"/>
        <end position="243"/>
    </location>
</feature>
<dbReference type="PANTHER" id="PTHR23501:SF102">
    <property type="entry name" value="DRUG TRANSPORTER, PUTATIVE (AFU_ORTHOLOGUE AFUA_3G08530)-RELATED"/>
    <property type="match status" value="1"/>
</dbReference>
<dbReference type="GeneID" id="31006447"/>
<dbReference type="SUPFAM" id="SSF103473">
    <property type="entry name" value="MFS general substrate transporter"/>
    <property type="match status" value="1"/>
</dbReference>
<evidence type="ECO:0000256" key="4">
    <source>
        <dbReference type="ARBA" id="ARBA00022989"/>
    </source>
</evidence>
<feature type="transmembrane region" description="Helical" evidence="10">
    <location>
        <begin position="369"/>
        <end position="387"/>
    </location>
</feature>
<proteinExistence type="inferred from homology"/>
<dbReference type="GO" id="GO:0005886">
    <property type="term" value="C:plasma membrane"/>
    <property type="evidence" value="ECO:0007669"/>
    <property type="project" value="TreeGrafter"/>
</dbReference>
<feature type="transmembrane region" description="Helical" evidence="10">
    <location>
        <begin position="69"/>
        <end position="92"/>
    </location>
</feature>
<dbReference type="Gene3D" id="1.20.1720.10">
    <property type="entry name" value="Multidrug resistance protein D"/>
    <property type="match status" value="1"/>
</dbReference>